<organism evidence="3 4">
    <name type="scientific">Bartonella vinsonii</name>
    <name type="common">Rochalimaea vinsonii</name>
    <dbReference type="NCBI Taxonomy" id="33047"/>
    <lineage>
        <taxon>Bacteria</taxon>
        <taxon>Pseudomonadati</taxon>
        <taxon>Pseudomonadota</taxon>
        <taxon>Alphaproteobacteria</taxon>
        <taxon>Hyphomicrobiales</taxon>
        <taxon>Bartonellaceae</taxon>
        <taxon>Bartonella</taxon>
    </lineage>
</organism>
<dbReference type="PROSITE" id="PS51208">
    <property type="entry name" value="AUTOTRANSPORTER"/>
    <property type="match status" value="1"/>
</dbReference>
<dbReference type="NCBIfam" id="TIGR01414">
    <property type="entry name" value="autotrans_barl"/>
    <property type="match status" value="1"/>
</dbReference>
<dbReference type="SUPFAM" id="SSF103515">
    <property type="entry name" value="Autotransporter"/>
    <property type="match status" value="1"/>
</dbReference>
<proteinExistence type="predicted"/>
<evidence type="ECO:0000256" key="1">
    <source>
        <dbReference type="SAM" id="MobiDB-lite"/>
    </source>
</evidence>
<dbReference type="Pfam" id="PF03797">
    <property type="entry name" value="Autotransporter"/>
    <property type="match status" value="1"/>
</dbReference>
<dbReference type="EMBL" id="LR134529">
    <property type="protein sequence ID" value="VEJ45855.1"/>
    <property type="molecule type" value="Genomic_DNA"/>
</dbReference>
<accession>A0A448V7V9</accession>
<feature type="domain" description="Autotransporter" evidence="2">
    <location>
        <begin position="597"/>
        <end position="874"/>
    </location>
</feature>
<feature type="region of interest" description="Disordered" evidence="1">
    <location>
        <begin position="409"/>
        <end position="429"/>
    </location>
</feature>
<reference evidence="3 4" key="1">
    <citation type="submission" date="2018-12" db="EMBL/GenBank/DDBJ databases">
        <authorList>
            <consortium name="Pathogen Informatics"/>
        </authorList>
    </citation>
    <scope>NUCLEOTIDE SEQUENCE [LARGE SCALE GENOMIC DNA]</scope>
    <source>
        <strain evidence="3 4">NCTC12905</strain>
    </source>
</reference>
<gene>
    <name evidence="3" type="ORF">NCTC12905_01533</name>
</gene>
<dbReference type="Proteomes" id="UP000274201">
    <property type="component" value="Chromosome"/>
</dbReference>
<dbReference type="RefSeq" id="WP_126603766.1">
    <property type="nucleotide sequence ID" value="NZ_LR134529.1"/>
</dbReference>
<sequence length="874" mass="95093">MMIKILKRHVCLCALTTSVFFSVHHIDVNAKAQGASSCNSYGTSEGYGRVDLSNTDFLESLKLDSIEAVIVKNCEKIVLKAGKETNSRSGETLQFKKSISIMPEVVADQKAVTALKNVSVTGNGKKTRNGKKVDGHHNGIMHAVLGVKQGGSLLVKDSKVDVSNIYGLVGESTPVVFSSDKSLLDPQNISQVFVEGSNITIKGHKARGLYFLGGLSDDEYLEGELRSMLGEFSFKNSTLTVPNGTAFYVDDARRYPYIKVTEKSRIFADLLLEAKSNSILGIEADNSFLVGGARVDTSSYGEVLLSNGSQWTVTLGTKHKGSQPTDSSISGIKLTDSSLVFKKPKNGNYQTLHVLGTDGYKTSNDYYVAEGNAHLFVNAHLNMDSKNIEADKLLIYSDVAGKTKVHVVDASADSKKSKSRSHSQDEQKDIQSVSIVQVYGNAAEDSFKLAHGYVALRGAPYVYRLRAYGPGSSPEKAKYKHRLVTQTLGNSNGDFWDFRLEAQYVKRSSHRSSTKLTKKVFRYRAPRSVGSHADHNSIVANSEAPVLHSDRGVRAVVPQVPIYLLLPNALFQAGLMDISSQNAQMGTLRTAVGGLLEKSENSAFFVRGYGGSQRYVSDLSALEYGFGGNLHYNAVEAGFLLTTFESAHHTTTFGVMGTYGKMSLQPRDVVESKKTAFDKWSVTAYGSMQHDTGFYLDGLLSYGLFQGDILTLARGKTATLKGNPLSASLIGGKAFMTGYKGLIFDPQVQVIYQNLQFDKASDIDGFDIEMGKLDQWVGRVGGRLTKTLAASEKGHVFSFSGKLHLVHSFGEKQFVHFKDAFPLSAFGSSLDAGLAVNAQLSPKFAVHGNVIYQHKLSKAGFSGASFSAGFRYRF</sequence>
<dbReference type="AlphaFoldDB" id="A0A448V7V9"/>
<feature type="compositionally biased region" description="Basic and acidic residues" evidence="1">
    <location>
        <begin position="412"/>
        <end position="429"/>
    </location>
</feature>
<evidence type="ECO:0000259" key="2">
    <source>
        <dbReference type="PROSITE" id="PS51208"/>
    </source>
</evidence>
<dbReference type="OrthoDB" id="7922675at2"/>
<dbReference type="InterPro" id="IPR006315">
    <property type="entry name" value="OM_autotransptr_brl_dom"/>
</dbReference>
<protein>
    <submittedName>
        <fullName evidence="3">Type V secretory pathway, adhesin AidA</fullName>
    </submittedName>
</protein>
<dbReference type="SUPFAM" id="SSF51126">
    <property type="entry name" value="Pectin lyase-like"/>
    <property type="match status" value="1"/>
</dbReference>
<dbReference type="GO" id="GO:0019867">
    <property type="term" value="C:outer membrane"/>
    <property type="evidence" value="ECO:0007669"/>
    <property type="project" value="InterPro"/>
</dbReference>
<name>A0A448V7V9_BARVI</name>
<dbReference type="InterPro" id="IPR036709">
    <property type="entry name" value="Autotransporte_beta_dom_sf"/>
</dbReference>
<dbReference type="InterPro" id="IPR011050">
    <property type="entry name" value="Pectin_lyase_fold/virulence"/>
</dbReference>
<evidence type="ECO:0000313" key="4">
    <source>
        <dbReference type="Proteomes" id="UP000274201"/>
    </source>
</evidence>
<evidence type="ECO:0000313" key="3">
    <source>
        <dbReference type="EMBL" id="VEJ45855.1"/>
    </source>
</evidence>
<dbReference type="Gene3D" id="2.40.128.130">
    <property type="entry name" value="Autotransporter beta-domain"/>
    <property type="match status" value="1"/>
</dbReference>
<dbReference type="SMART" id="SM00869">
    <property type="entry name" value="Autotransporter"/>
    <property type="match status" value="1"/>
</dbReference>
<dbReference type="InterPro" id="IPR005546">
    <property type="entry name" value="Autotransporte_beta"/>
</dbReference>